<feature type="non-terminal residue" evidence="3">
    <location>
        <position position="181"/>
    </location>
</feature>
<dbReference type="GO" id="GO:0003677">
    <property type="term" value="F:DNA binding"/>
    <property type="evidence" value="ECO:0007669"/>
    <property type="project" value="UniProtKB-KW"/>
</dbReference>
<proteinExistence type="predicted"/>
<evidence type="ECO:0000313" key="4">
    <source>
        <dbReference type="Proteomes" id="UP000799777"/>
    </source>
</evidence>
<keyword evidence="1" id="KW-0238">DNA-binding</keyword>
<dbReference type="AlphaFoldDB" id="A0A9P4GWN2"/>
<sequence>IDKTIAAYKSQKLGEHLSYRAYARKFNLPRTTLIQRCKGTQKSIAARRIKKQKLYLQQELELVEYINDLTKKGLPPTREMTRKFGEEIAHEHVRDGWVTRFVERNDDHLISRWTTGMNAVRHHADSEAKYDLYFDLLHQKIKEYNVEPAHTYNIDKKGFAIRVIGKQKRIFSKRMWESGEV</sequence>
<accession>A0A9P4GWN2</accession>
<evidence type="ECO:0000256" key="1">
    <source>
        <dbReference type="ARBA" id="ARBA00023125"/>
    </source>
</evidence>
<dbReference type="EMBL" id="ML978310">
    <property type="protein sequence ID" value="KAF2024068.1"/>
    <property type="molecule type" value="Genomic_DNA"/>
</dbReference>
<keyword evidence="4" id="KW-1185">Reference proteome</keyword>
<evidence type="ECO:0000313" key="3">
    <source>
        <dbReference type="EMBL" id="KAF2024068.1"/>
    </source>
</evidence>
<comment type="caution">
    <text evidence="3">The sequence shown here is derived from an EMBL/GenBank/DDBJ whole genome shotgun (WGS) entry which is preliminary data.</text>
</comment>
<reference evidence="3" key="1">
    <citation type="journal article" date="2020" name="Stud. Mycol.">
        <title>101 Dothideomycetes genomes: a test case for predicting lifestyles and emergence of pathogens.</title>
        <authorList>
            <person name="Haridas S."/>
            <person name="Albert R."/>
            <person name="Binder M."/>
            <person name="Bloem J."/>
            <person name="Labutti K."/>
            <person name="Salamov A."/>
            <person name="Andreopoulos B."/>
            <person name="Baker S."/>
            <person name="Barry K."/>
            <person name="Bills G."/>
            <person name="Bluhm B."/>
            <person name="Cannon C."/>
            <person name="Castanera R."/>
            <person name="Culley D."/>
            <person name="Daum C."/>
            <person name="Ezra D."/>
            <person name="Gonzalez J."/>
            <person name="Henrissat B."/>
            <person name="Kuo A."/>
            <person name="Liang C."/>
            <person name="Lipzen A."/>
            <person name="Lutzoni F."/>
            <person name="Magnuson J."/>
            <person name="Mondo S."/>
            <person name="Nolan M."/>
            <person name="Ohm R."/>
            <person name="Pangilinan J."/>
            <person name="Park H.-J."/>
            <person name="Ramirez L."/>
            <person name="Alfaro M."/>
            <person name="Sun H."/>
            <person name="Tritt A."/>
            <person name="Yoshinaga Y."/>
            <person name="Zwiers L.-H."/>
            <person name="Turgeon B."/>
            <person name="Goodwin S."/>
            <person name="Spatafora J."/>
            <person name="Crous P."/>
            <person name="Grigoriev I."/>
        </authorList>
    </citation>
    <scope>NUCLEOTIDE SEQUENCE</scope>
    <source>
        <strain evidence="3">CBS 110217</strain>
    </source>
</reference>
<dbReference type="OrthoDB" id="3780530at2759"/>
<organism evidence="3 4">
    <name type="scientific">Setomelanomma holmii</name>
    <dbReference type="NCBI Taxonomy" id="210430"/>
    <lineage>
        <taxon>Eukaryota</taxon>
        <taxon>Fungi</taxon>
        <taxon>Dikarya</taxon>
        <taxon>Ascomycota</taxon>
        <taxon>Pezizomycotina</taxon>
        <taxon>Dothideomycetes</taxon>
        <taxon>Pleosporomycetidae</taxon>
        <taxon>Pleosporales</taxon>
        <taxon>Pleosporineae</taxon>
        <taxon>Phaeosphaeriaceae</taxon>
        <taxon>Setomelanomma</taxon>
    </lineage>
</organism>
<feature type="domain" description="HTH CENPB-type" evidence="2">
    <location>
        <begin position="46"/>
        <end position="111"/>
    </location>
</feature>
<feature type="non-terminal residue" evidence="3">
    <location>
        <position position="1"/>
    </location>
</feature>
<dbReference type="InterPro" id="IPR006600">
    <property type="entry name" value="HTH_CenpB_DNA-bd_dom"/>
</dbReference>
<protein>
    <recommendedName>
        <fullName evidence="2">HTH CENPB-type domain-containing protein</fullName>
    </recommendedName>
</protein>
<dbReference type="SMART" id="SM00674">
    <property type="entry name" value="CENPB"/>
    <property type="match status" value="1"/>
</dbReference>
<dbReference type="Pfam" id="PF03221">
    <property type="entry name" value="HTH_Tnp_Tc5"/>
    <property type="match status" value="1"/>
</dbReference>
<gene>
    <name evidence="3" type="ORF">EK21DRAFT_23212</name>
</gene>
<name>A0A9P4GWN2_9PLEO</name>
<dbReference type="Proteomes" id="UP000799777">
    <property type="component" value="Unassembled WGS sequence"/>
</dbReference>
<dbReference type="PROSITE" id="PS51253">
    <property type="entry name" value="HTH_CENPB"/>
    <property type="match status" value="1"/>
</dbReference>
<evidence type="ECO:0000259" key="2">
    <source>
        <dbReference type="PROSITE" id="PS51253"/>
    </source>
</evidence>